<proteinExistence type="predicted"/>
<dbReference type="Gene3D" id="1.25.10.10">
    <property type="entry name" value="Leucine-rich Repeat Variant"/>
    <property type="match status" value="1"/>
</dbReference>
<dbReference type="SUPFAM" id="SSF48371">
    <property type="entry name" value="ARM repeat"/>
    <property type="match status" value="1"/>
</dbReference>
<dbReference type="InterPro" id="IPR016024">
    <property type="entry name" value="ARM-type_fold"/>
</dbReference>
<comment type="caution">
    <text evidence="1">The sequence shown here is derived from an EMBL/GenBank/DDBJ whole genome shotgun (WGS) entry which is preliminary data.</text>
</comment>
<dbReference type="Proteomes" id="UP001178507">
    <property type="component" value="Unassembled WGS sequence"/>
</dbReference>
<reference evidence="1" key="1">
    <citation type="submission" date="2023-08" db="EMBL/GenBank/DDBJ databases">
        <authorList>
            <person name="Chen Y."/>
            <person name="Shah S."/>
            <person name="Dougan E. K."/>
            <person name="Thang M."/>
            <person name="Chan C."/>
        </authorList>
    </citation>
    <scope>NUCLEOTIDE SEQUENCE</scope>
</reference>
<dbReference type="InterPro" id="IPR011989">
    <property type="entry name" value="ARM-like"/>
</dbReference>
<name>A0AA36MY54_9DINO</name>
<gene>
    <name evidence="1" type="ORF">EVOR1521_LOCUS10225</name>
</gene>
<sequence length="378" mass="40576">MTADSHQDGKESCKYKDALELHLQSSEAAVRQRTVIVLGHIGENAHPSHAAVVAKRFQDPEPTVFAATAVALARMGKPGAVALASGLQGGRSELEQQVICEALGRMADWRSAIEELPSLARCLQDEANTRRAAAEALCRLTFMGPAEALEVCPGLPQQLVLCLRDSEASSSLVGNATNLALVELRRLEGQTKVVQPDPRIDPKVHVTFLEVTKTDGASVTFSPLKFTLRDLIFRTSCMIEGTKTRLASAAAVKGAKAGAVKLGAAEAAASVMDGMVSLASKVADAAESPTAKAILPTATERTIKVDVTVDLIKELNVEEVDVKIKDFHTDVVVAEKVLGVKLVRNFVERAISAKASEVATRMARERTNRFMSRFQCCY</sequence>
<evidence type="ECO:0000313" key="2">
    <source>
        <dbReference type="Proteomes" id="UP001178507"/>
    </source>
</evidence>
<accession>A0AA36MY54</accession>
<dbReference type="AlphaFoldDB" id="A0AA36MY54"/>
<organism evidence="1 2">
    <name type="scientific">Effrenium voratum</name>
    <dbReference type="NCBI Taxonomy" id="2562239"/>
    <lineage>
        <taxon>Eukaryota</taxon>
        <taxon>Sar</taxon>
        <taxon>Alveolata</taxon>
        <taxon>Dinophyceae</taxon>
        <taxon>Suessiales</taxon>
        <taxon>Symbiodiniaceae</taxon>
        <taxon>Effrenium</taxon>
    </lineage>
</organism>
<evidence type="ECO:0000313" key="1">
    <source>
        <dbReference type="EMBL" id="CAJ1382983.1"/>
    </source>
</evidence>
<keyword evidence="2" id="KW-1185">Reference proteome</keyword>
<protein>
    <submittedName>
        <fullName evidence="1">Uncharacterized protein</fullName>
    </submittedName>
</protein>
<dbReference type="EMBL" id="CAUJNA010000968">
    <property type="protein sequence ID" value="CAJ1382983.1"/>
    <property type="molecule type" value="Genomic_DNA"/>
</dbReference>